<evidence type="ECO:0000313" key="2">
    <source>
        <dbReference type="EMBL" id="MFB5735886.1"/>
    </source>
</evidence>
<organism evidence="2 3">
    <name type="scientific">Leptospira wolffii</name>
    <dbReference type="NCBI Taxonomy" id="409998"/>
    <lineage>
        <taxon>Bacteria</taxon>
        <taxon>Pseudomonadati</taxon>
        <taxon>Spirochaetota</taxon>
        <taxon>Spirochaetia</taxon>
        <taxon>Leptospirales</taxon>
        <taxon>Leptospiraceae</taxon>
        <taxon>Leptospira</taxon>
    </lineage>
</organism>
<protein>
    <recommendedName>
        <fullName evidence="4">Lipoprotein</fullName>
    </recommendedName>
</protein>
<feature type="transmembrane region" description="Helical" evidence="1">
    <location>
        <begin position="28"/>
        <end position="47"/>
    </location>
</feature>
<evidence type="ECO:0000256" key="1">
    <source>
        <dbReference type="SAM" id="Phobius"/>
    </source>
</evidence>
<keyword evidence="3" id="KW-1185">Reference proteome</keyword>
<dbReference type="RefSeq" id="WP_375516742.1">
    <property type="nucleotide sequence ID" value="NZ_JBHILI010000002.1"/>
</dbReference>
<keyword evidence="1" id="KW-0472">Membrane</keyword>
<gene>
    <name evidence="2" type="ORF">ACE5IX_05165</name>
</gene>
<keyword evidence="1" id="KW-0812">Transmembrane</keyword>
<accession>A0ABV5BKQ5</accession>
<comment type="caution">
    <text evidence="2">The sequence shown here is derived from an EMBL/GenBank/DDBJ whole genome shotgun (WGS) entry which is preliminary data.</text>
</comment>
<evidence type="ECO:0008006" key="4">
    <source>
        <dbReference type="Google" id="ProtNLM"/>
    </source>
</evidence>
<keyword evidence="1" id="KW-1133">Transmembrane helix</keyword>
<sequence>MTNRNDSDTHFFRLFSFGVFDSINLNRFGFLSLAGHVVICFLFYFFLQGCSHKEVDPLWQETQKRMCELACISHILSIDAVTIRSHENRKFRIQALLQYNYPAKTYSYISGTMNGDRVGAEYKEMKELIDPLNTRTEEKTVHAVRNGNKKVISGIETQAFDYKMELVDSDSNEYKGTAEGTAWVDPISKTILSSETKYYPKFFSIQRIFFEKAEARNEYTYSKSRKLIRMETESLIHLKFAFIESIFKSKKVRTF</sequence>
<dbReference type="Proteomes" id="UP001580391">
    <property type="component" value="Unassembled WGS sequence"/>
</dbReference>
<dbReference type="EMBL" id="JBHILJ010000002">
    <property type="protein sequence ID" value="MFB5735886.1"/>
    <property type="molecule type" value="Genomic_DNA"/>
</dbReference>
<evidence type="ECO:0000313" key="3">
    <source>
        <dbReference type="Proteomes" id="UP001580391"/>
    </source>
</evidence>
<reference evidence="2 3" key="1">
    <citation type="submission" date="2024-09" db="EMBL/GenBank/DDBJ databases">
        <title>Taxonomic and Genotyping Characterization of Leptospira Strains isolated from Multiple Sources in Colombia highlights the importance of intermediate species.</title>
        <authorList>
            <person name="Torres Higuera L."/>
            <person name="Rojas Tapias D."/>
            <person name="Jimenez Velasquez S."/>
            <person name="Renjifo Ibanez C."/>
        </authorList>
    </citation>
    <scope>NUCLEOTIDE SEQUENCE [LARGE SCALE GENOMIC DNA]</scope>
    <source>
        <strain evidence="2 3">Lep080</strain>
    </source>
</reference>
<name>A0ABV5BKQ5_9LEPT</name>
<proteinExistence type="predicted"/>